<protein>
    <submittedName>
        <fullName evidence="1">Uncharacterized protein</fullName>
    </submittedName>
</protein>
<dbReference type="OrthoDB" id="9936546at2"/>
<gene>
    <name evidence="1" type="ORF">BE15_30325</name>
</gene>
<reference evidence="1 2" key="1">
    <citation type="submission" date="2014-02" db="EMBL/GenBank/DDBJ databases">
        <title>The small core and large imbalanced accessory genome model reveals a collaborative survival strategy of Sorangium cellulosum strains in nature.</title>
        <authorList>
            <person name="Han K."/>
            <person name="Peng R."/>
            <person name="Blom J."/>
            <person name="Li Y.-Z."/>
        </authorList>
    </citation>
    <scope>NUCLEOTIDE SEQUENCE [LARGE SCALE GENOMIC DNA]</scope>
    <source>
        <strain evidence="1 2">So0008-312</strain>
    </source>
</reference>
<sequence>MPRDRANELAALAERVQQLSDRANTSEALRCTGPVSCIKKEQVRKHRKNLRSLWAYDTGRLRQGCRAHWYITMASVDLDSLEGAAAERARPARPRRSR</sequence>
<dbReference type="AlphaFoldDB" id="A0A150QS69"/>
<name>A0A150QS69_SORCE</name>
<organism evidence="1 2">
    <name type="scientific">Sorangium cellulosum</name>
    <name type="common">Polyangium cellulosum</name>
    <dbReference type="NCBI Taxonomy" id="56"/>
    <lineage>
        <taxon>Bacteria</taxon>
        <taxon>Pseudomonadati</taxon>
        <taxon>Myxococcota</taxon>
        <taxon>Polyangia</taxon>
        <taxon>Polyangiales</taxon>
        <taxon>Polyangiaceae</taxon>
        <taxon>Sorangium</taxon>
    </lineage>
</organism>
<proteinExistence type="predicted"/>
<dbReference type="EMBL" id="JEMA01000372">
    <property type="protein sequence ID" value="KYF70809.1"/>
    <property type="molecule type" value="Genomic_DNA"/>
</dbReference>
<comment type="caution">
    <text evidence="1">The sequence shown here is derived from an EMBL/GenBank/DDBJ whole genome shotgun (WGS) entry which is preliminary data.</text>
</comment>
<evidence type="ECO:0000313" key="1">
    <source>
        <dbReference type="EMBL" id="KYF70809.1"/>
    </source>
</evidence>
<dbReference type="RefSeq" id="WP_061607353.1">
    <property type="nucleotide sequence ID" value="NZ_JEMA01000372.1"/>
</dbReference>
<evidence type="ECO:0000313" key="2">
    <source>
        <dbReference type="Proteomes" id="UP000075260"/>
    </source>
</evidence>
<dbReference type="Proteomes" id="UP000075260">
    <property type="component" value="Unassembled WGS sequence"/>
</dbReference>
<accession>A0A150QS69</accession>